<evidence type="ECO:0000313" key="3">
    <source>
        <dbReference type="Proteomes" id="UP000613580"/>
    </source>
</evidence>
<dbReference type="AlphaFoldDB" id="A0A8H6VTB3"/>
<dbReference type="Proteomes" id="UP000613580">
    <property type="component" value="Unassembled WGS sequence"/>
</dbReference>
<comment type="caution">
    <text evidence="2">The sequence shown here is derived from an EMBL/GenBank/DDBJ whole genome shotgun (WGS) entry which is preliminary data.</text>
</comment>
<dbReference type="OrthoDB" id="3016431at2759"/>
<name>A0A8H6VTB3_MYCCL</name>
<organism evidence="2 3">
    <name type="scientific">Mycena chlorophos</name>
    <name type="common">Agaric fungus</name>
    <name type="synonym">Agaricus chlorophos</name>
    <dbReference type="NCBI Taxonomy" id="658473"/>
    <lineage>
        <taxon>Eukaryota</taxon>
        <taxon>Fungi</taxon>
        <taxon>Dikarya</taxon>
        <taxon>Basidiomycota</taxon>
        <taxon>Agaricomycotina</taxon>
        <taxon>Agaricomycetes</taxon>
        <taxon>Agaricomycetidae</taxon>
        <taxon>Agaricales</taxon>
        <taxon>Marasmiineae</taxon>
        <taxon>Mycenaceae</taxon>
        <taxon>Mycena</taxon>
    </lineage>
</organism>
<feature type="region of interest" description="Disordered" evidence="1">
    <location>
        <begin position="1"/>
        <end position="106"/>
    </location>
</feature>
<feature type="compositionally biased region" description="Acidic residues" evidence="1">
    <location>
        <begin position="74"/>
        <end position="88"/>
    </location>
</feature>
<keyword evidence="3" id="KW-1185">Reference proteome</keyword>
<evidence type="ECO:0000313" key="2">
    <source>
        <dbReference type="EMBL" id="KAF7293144.1"/>
    </source>
</evidence>
<feature type="compositionally biased region" description="Polar residues" evidence="1">
    <location>
        <begin position="14"/>
        <end position="27"/>
    </location>
</feature>
<sequence length="312" mass="34276">MSSTSSMKFPDTLWPQQPQTKVTNNTFRLRLPIGRLSPAGPRPQRTVRRTPRHSPASSTCSITSADFWAPPSDNESEPDTPATSDDESPVPVLSTPTPKRRAPKPANIIIPKEPIRPRPESLVLSPCSPLSPMNVNSPNARVRKLAKLTRTLGENVPVELVFPSTAPYLLTSPTSPVRFAPSPAQDYEPPTPTPVRQSPGTTAVGLHYALGMHTAKRAAAFKQPVPAPAAATSPPPFTHAFTMDAQSWDRARDAALAPPAPKTKAKKSRMRGILPKLDTGRGTWRKKENTWSGEWNIEDMHELQVRLRLLRR</sequence>
<feature type="compositionally biased region" description="Polar residues" evidence="1">
    <location>
        <begin position="55"/>
        <end position="64"/>
    </location>
</feature>
<accession>A0A8H6VTB3</accession>
<evidence type="ECO:0000256" key="1">
    <source>
        <dbReference type="SAM" id="MobiDB-lite"/>
    </source>
</evidence>
<gene>
    <name evidence="2" type="ORF">HMN09_01192400</name>
</gene>
<dbReference type="EMBL" id="JACAZE010000021">
    <property type="protein sequence ID" value="KAF7293144.1"/>
    <property type="molecule type" value="Genomic_DNA"/>
</dbReference>
<reference evidence="2" key="1">
    <citation type="submission" date="2020-05" db="EMBL/GenBank/DDBJ databases">
        <title>Mycena genomes resolve the evolution of fungal bioluminescence.</title>
        <authorList>
            <person name="Tsai I.J."/>
        </authorList>
    </citation>
    <scope>NUCLEOTIDE SEQUENCE</scope>
    <source>
        <strain evidence="2">110903Hualien_Pintung</strain>
    </source>
</reference>
<protein>
    <submittedName>
        <fullName evidence="2">Uncharacterized protein</fullName>
    </submittedName>
</protein>
<feature type="region of interest" description="Disordered" evidence="1">
    <location>
        <begin position="180"/>
        <end position="199"/>
    </location>
</feature>
<proteinExistence type="predicted"/>